<dbReference type="InterPro" id="IPR015797">
    <property type="entry name" value="NUDIX_hydrolase-like_dom_sf"/>
</dbReference>
<gene>
    <name evidence="3" type="ORF">BN13_750006</name>
</gene>
<accession>A0A077MB12</accession>
<proteinExistence type="inferred from homology"/>
<evidence type="ECO:0000256" key="1">
    <source>
        <dbReference type="ARBA" id="ARBA00005582"/>
    </source>
</evidence>
<dbReference type="AlphaFoldDB" id="A0A077MB12"/>
<dbReference type="RefSeq" id="WP_053079782.1">
    <property type="nucleotide sequence ID" value="NZ_HF571038.1"/>
</dbReference>
<evidence type="ECO:0000259" key="2">
    <source>
        <dbReference type="PROSITE" id="PS51462"/>
    </source>
</evidence>
<reference evidence="3 4" key="1">
    <citation type="journal article" date="2013" name="ISME J.">
        <title>A metabolic model for members of the genus Tetrasphaera involved in enhanced biological phosphorus removal.</title>
        <authorList>
            <person name="Kristiansen R."/>
            <person name="Nguyen H.T.T."/>
            <person name="Saunders A.M."/>
            <person name="Nielsen J.L."/>
            <person name="Wimmer R."/>
            <person name="Le V.Q."/>
            <person name="McIlroy S.J."/>
            <person name="Petrovski S."/>
            <person name="Seviour R.J."/>
            <person name="Calteau A."/>
            <person name="Nielsen K.L."/>
            <person name="Nielsen P.H."/>
        </authorList>
    </citation>
    <scope>NUCLEOTIDE SEQUENCE [LARGE SCALE GENOMIC DNA]</scope>
    <source>
        <strain evidence="3 4">Ben 74</strain>
    </source>
</reference>
<dbReference type="Pfam" id="PF00293">
    <property type="entry name" value="NUDIX"/>
    <property type="match status" value="1"/>
</dbReference>
<evidence type="ECO:0000313" key="4">
    <source>
        <dbReference type="Proteomes" id="UP000035720"/>
    </source>
</evidence>
<protein>
    <recommendedName>
        <fullName evidence="2">Nudix hydrolase domain-containing protein</fullName>
    </recommendedName>
</protein>
<evidence type="ECO:0000313" key="3">
    <source>
        <dbReference type="EMBL" id="CCI54546.1"/>
    </source>
</evidence>
<feature type="domain" description="Nudix hydrolase" evidence="2">
    <location>
        <begin position="54"/>
        <end position="187"/>
    </location>
</feature>
<dbReference type="PANTHER" id="PTHR43736">
    <property type="entry name" value="ADP-RIBOSE PYROPHOSPHATASE"/>
    <property type="match status" value="1"/>
</dbReference>
<name>A0A077MB12_9MICO</name>
<organism evidence="3 4">
    <name type="scientific">Nostocoides jenkinsii Ben 74</name>
    <dbReference type="NCBI Taxonomy" id="1193518"/>
    <lineage>
        <taxon>Bacteria</taxon>
        <taxon>Bacillati</taxon>
        <taxon>Actinomycetota</taxon>
        <taxon>Actinomycetes</taxon>
        <taxon>Micrococcales</taxon>
        <taxon>Intrasporangiaceae</taxon>
        <taxon>Nostocoides</taxon>
    </lineage>
</organism>
<dbReference type="PANTHER" id="PTHR43736:SF1">
    <property type="entry name" value="DIHYDRONEOPTERIN TRIPHOSPHATE DIPHOSPHATASE"/>
    <property type="match status" value="1"/>
</dbReference>
<keyword evidence="4" id="KW-1185">Reference proteome</keyword>
<comment type="similarity">
    <text evidence="1">Belongs to the Nudix hydrolase family.</text>
</comment>
<dbReference type="PROSITE" id="PS51462">
    <property type="entry name" value="NUDIX"/>
    <property type="match status" value="1"/>
</dbReference>
<dbReference type="OrthoDB" id="129709at2"/>
<dbReference type="Gene3D" id="3.90.79.10">
    <property type="entry name" value="Nucleoside Triphosphate Pyrophosphohydrolase"/>
    <property type="match status" value="1"/>
</dbReference>
<dbReference type="SUPFAM" id="SSF55811">
    <property type="entry name" value="Nudix"/>
    <property type="match status" value="1"/>
</dbReference>
<dbReference type="Proteomes" id="UP000035720">
    <property type="component" value="Unassembled WGS sequence"/>
</dbReference>
<dbReference type="CDD" id="cd03674">
    <property type="entry name" value="NUDIX_Hydrolase"/>
    <property type="match status" value="1"/>
</dbReference>
<dbReference type="STRING" id="1193518.BN13_750006"/>
<dbReference type="InterPro" id="IPR000086">
    <property type="entry name" value="NUDIX_hydrolase_dom"/>
</dbReference>
<sequence>MSPHPPPEVRHLYDDALATLLSHRGHNDGQEALRRGFLRTLGDDPAAVSKAGPPAHLTVSCLVLSADATQVLLHLHAKAGMWLQFGGHLEQGDASLRAGAEREALEESGLERIDLLPDPIDLDRHQLGSRFGQCREHLDVRYLAFAPVGAQPESSDESEAVAWFPIEGLPDNMGADLPRLITVARAVVNRG</sequence>
<comment type="caution">
    <text evidence="3">The sequence shown here is derived from an EMBL/GenBank/DDBJ whole genome shotgun (WGS) entry which is preliminary data.</text>
</comment>
<dbReference type="EMBL" id="CAJC01000189">
    <property type="protein sequence ID" value="CCI54546.1"/>
    <property type="molecule type" value="Genomic_DNA"/>
</dbReference>